<dbReference type="EMBL" id="JAEKLZ010000165">
    <property type="protein sequence ID" value="MBW8725250.1"/>
    <property type="molecule type" value="Genomic_DNA"/>
</dbReference>
<keyword evidence="4" id="KW-0804">Transcription</keyword>
<dbReference type="Proteomes" id="UP000700706">
    <property type="component" value="Unassembled WGS sequence"/>
</dbReference>
<dbReference type="PRINTS" id="PR00039">
    <property type="entry name" value="HTHLYSR"/>
</dbReference>
<dbReference type="Pfam" id="PF03466">
    <property type="entry name" value="LysR_substrate"/>
    <property type="match status" value="1"/>
</dbReference>
<dbReference type="PROSITE" id="PS50931">
    <property type="entry name" value="HTH_LYSR"/>
    <property type="match status" value="1"/>
</dbReference>
<protein>
    <submittedName>
        <fullName evidence="6">LysR family transcriptional regulator</fullName>
    </submittedName>
</protein>
<evidence type="ECO:0000313" key="6">
    <source>
        <dbReference type="EMBL" id="MBW8725250.1"/>
    </source>
</evidence>
<dbReference type="AlphaFoldDB" id="A0A952FL97"/>
<dbReference type="InterPro" id="IPR036390">
    <property type="entry name" value="WH_DNA-bd_sf"/>
</dbReference>
<dbReference type="GO" id="GO:0003700">
    <property type="term" value="F:DNA-binding transcription factor activity"/>
    <property type="evidence" value="ECO:0007669"/>
    <property type="project" value="InterPro"/>
</dbReference>
<evidence type="ECO:0000256" key="1">
    <source>
        <dbReference type="ARBA" id="ARBA00009437"/>
    </source>
</evidence>
<dbReference type="InterPro" id="IPR005119">
    <property type="entry name" value="LysR_subst-bd"/>
</dbReference>
<name>A0A952FL97_9PROT</name>
<dbReference type="SUPFAM" id="SSF46785">
    <property type="entry name" value="Winged helix' DNA-binding domain"/>
    <property type="match status" value="1"/>
</dbReference>
<proteinExistence type="inferred from homology"/>
<dbReference type="GO" id="GO:0003677">
    <property type="term" value="F:DNA binding"/>
    <property type="evidence" value="ECO:0007669"/>
    <property type="project" value="UniProtKB-KW"/>
</dbReference>
<organism evidence="6 7">
    <name type="scientific">Inquilinus limosus</name>
    <dbReference type="NCBI Taxonomy" id="171674"/>
    <lineage>
        <taxon>Bacteria</taxon>
        <taxon>Pseudomonadati</taxon>
        <taxon>Pseudomonadota</taxon>
        <taxon>Alphaproteobacteria</taxon>
        <taxon>Rhodospirillales</taxon>
        <taxon>Rhodospirillaceae</taxon>
        <taxon>Inquilinus</taxon>
    </lineage>
</organism>
<dbReference type="PANTHER" id="PTHR30579">
    <property type="entry name" value="TRANSCRIPTIONAL REGULATOR"/>
    <property type="match status" value="1"/>
</dbReference>
<accession>A0A952FL97</accession>
<dbReference type="InterPro" id="IPR036388">
    <property type="entry name" value="WH-like_DNA-bd_sf"/>
</dbReference>
<dbReference type="SUPFAM" id="SSF53850">
    <property type="entry name" value="Periplasmic binding protein-like II"/>
    <property type="match status" value="1"/>
</dbReference>
<sequence length="282" mass="29944">MFETELLRSFVAVAELQGFTRAAEHLHLTQSTVSAQIRRLEDQAGRSLLRRSTRSVALTEAGETLLGYARSILRLNQDARASLSASSLAGGIRIGASEDVAGSGLPEILRRFGAQHPAVRIEVEVGIATTLFQALEDGRLDLILCSRCHGDGRGWTLWREPLAWAAAADLGALPDPIPLAFFPELCPYREAALAGLAGIRRPWRIAYVSPSVAGVRAAALAGLAVTPLPLSAIGPGLRVLGPEDGLPPLPEIEFVVCTAGPSEPARALAETLRQSVSQLGRP</sequence>
<dbReference type="PANTHER" id="PTHR30579:SF7">
    <property type="entry name" value="HTH-TYPE TRANSCRIPTIONAL REGULATOR LRHA-RELATED"/>
    <property type="match status" value="1"/>
</dbReference>
<dbReference type="Gene3D" id="1.10.10.10">
    <property type="entry name" value="Winged helix-like DNA-binding domain superfamily/Winged helix DNA-binding domain"/>
    <property type="match status" value="1"/>
</dbReference>
<evidence type="ECO:0000259" key="5">
    <source>
        <dbReference type="PROSITE" id="PS50931"/>
    </source>
</evidence>
<dbReference type="InterPro" id="IPR050176">
    <property type="entry name" value="LTTR"/>
</dbReference>
<comment type="similarity">
    <text evidence="1">Belongs to the LysR transcriptional regulatory family.</text>
</comment>
<keyword evidence="3" id="KW-0238">DNA-binding</keyword>
<feature type="domain" description="HTH lysR-type" evidence="5">
    <location>
        <begin position="2"/>
        <end position="59"/>
    </location>
</feature>
<dbReference type="InterPro" id="IPR000847">
    <property type="entry name" value="LysR_HTH_N"/>
</dbReference>
<comment type="caution">
    <text evidence="6">The sequence shown here is derived from an EMBL/GenBank/DDBJ whole genome shotgun (WGS) entry which is preliminary data.</text>
</comment>
<reference evidence="6" key="1">
    <citation type="submission" date="2020-06" db="EMBL/GenBank/DDBJ databases">
        <title>Stable isotope informed genome-resolved metagenomics uncovers potential trophic interactions in rhizosphere soil.</title>
        <authorList>
            <person name="Starr E.P."/>
            <person name="Shi S."/>
            <person name="Blazewicz S.J."/>
            <person name="Koch B.J."/>
            <person name="Probst A.J."/>
            <person name="Hungate B.A."/>
            <person name="Pett-Ridge J."/>
            <person name="Firestone M.K."/>
            <person name="Banfield J.F."/>
        </authorList>
    </citation>
    <scope>NUCLEOTIDE SEQUENCE</scope>
    <source>
        <strain evidence="6">YM_69_17</strain>
    </source>
</reference>
<gene>
    <name evidence="6" type="ORF">JF625_08875</name>
</gene>
<keyword evidence="2" id="KW-0805">Transcription regulation</keyword>
<evidence type="ECO:0000313" key="7">
    <source>
        <dbReference type="Proteomes" id="UP000700706"/>
    </source>
</evidence>
<dbReference type="FunFam" id="1.10.10.10:FF:000001">
    <property type="entry name" value="LysR family transcriptional regulator"/>
    <property type="match status" value="1"/>
</dbReference>
<evidence type="ECO:0000256" key="4">
    <source>
        <dbReference type="ARBA" id="ARBA00023163"/>
    </source>
</evidence>
<evidence type="ECO:0000256" key="3">
    <source>
        <dbReference type="ARBA" id="ARBA00023125"/>
    </source>
</evidence>
<dbReference type="Pfam" id="PF00126">
    <property type="entry name" value="HTH_1"/>
    <property type="match status" value="1"/>
</dbReference>
<evidence type="ECO:0000256" key="2">
    <source>
        <dbReference type="ARBA" id="ARBA00023015"/>
    </source>
</evidence>
<dbReference type="Gene3D" id="3.40.190.10">
    <property type="entry name" value="Periplasmic binding protein-like II"/>
    <property type="match status" value="2"/>
</dbReference>